<evidence type="ECO:0000313" key="1">
    <source>
        <dbReference type="EMBL" id="EFJ45652.1"/>
    </source>
</evidence>
<dbReference type="Proteomes" id="UP000001058">
    <property type="component" value="Unassembled WGS sequence"/>
</dbReference>
<sequence>MLFSGRDDSGPYGGSCPQTSPACWETDGSVLSHVLHLYIAVDVYPSIAAGILPPHLPPALTLGCGWSGVAGIAGRLLAGCGSCRHRHGTCVPSEGGAWLPVCSSPWLGSLRCPLCPPYLHISLSGLHGLVVFLVITRVEGFWANLTCWLFPQFIT</sequence>
<dbReference type="InParanoid" id="D8U3Q8"/>
<dbReference type="KEGG" id="vcn:VOLCADRAFT_82151"/>
<dbReference type="RefSeq" id="XP_002953342.1">
    <property type="nucleotide sequence ID" value="XM_002953296.1"/>
</dbReference>
<proteinExistence type="predicted"/>
<reference evidence="1 2" key="1">
    <citation type="journal article" date="2010" name="Science">
        <title>Genomic analysis of organismal complexity in the multicellular green alga Volvox carteri.</title>
        <authorList>
            <person name="Prochnik S.E."/>
            <person name="Umen J."/>
            <person name="Nedelcu A.M."/>
            <person name="Hallmann A."/>
            <person name="Miller S.M."/>
            <person name="Nishii I."/>
            <person name="Ferris P."/>
            <person name="Kuo A."/>
            <person name="Mitros T."/>
            <person name="Fritz-Laylin L.K."/>
            <person name="Hellsten U."/>
            <person name="Chapman J."/>
            <person name="Simakov O."/>
            <person name="Rensing S.A."/>
            <person name="Terry A."/>
            <person name="Pangilinan J."/>
            <person name="Kapitonov V."/>
            <person name="Jurka J."/>
            <person name="Salamov A."/>
            <person name="Shapiro H."/>
            <person name="Schmutz J."/>
            <person name="Grimwood J."/>
            <person name="Lindquist E."/>
            <person name="Lucas S."/>
            <person name="Grigoriev I.V."/>
            <person name="Schmitt R."/>
            <person name="Kirk D."/>
            <person name="Rokhsar D.S."/>
        </authorList>
    </citation>
    <scope>NUCLEOTIDE SEQUENCE [LARGE SCALE GENOMIC DNA]</scope>
    <source>
        <strain evidence="2">f. Nagariensis / Eve</strain>
    </source>
</reference>
<accession>D8U3Q8</accession>
<dbReference type="EMBL" id="GL378356">
    <property type="protein sequence ID" value="EFJ45652.1"/>
    <property type="molecule type" value="Genomic_DNA"/>
</dbReference>
<organism evidence="2">
    <name type="scientific">Volvox carteri f. nagariensis</name>
    <dbReference type="NCBI Taxonomy" id="3068"/>
    <lineage>
        <taxon>Eukaryota</taxon>
        <taxon>Viridiplantae</taxon>
        <taxon>Chlorophyta</taxon>
        <taxon>core chlorophytes</taxon>
        <taxon>Chlorophyceae</taxon>
        <taxon>CS clade</taxon>
        <taxon>Chlamydomonadales</taxon>
        <taxon>Volvocaceae</taxon>
        <taxon>Volvox</taxon>
    </lineage>
</organism>
<dbReference type="AlphaFoldDB" id="D8U3Q8"/>
<name>D8U3Q8_VOLCA</name>
<evidence type="ECO:0000313" key="2">
    <source>
        <dbReference type="Proteomes" id="UP000001058"/>
    </source>
</evidence>
<dbReference type="GeneID" id="9622270"/>
<gene>
    <name evidence="1" type="ORF">VOLCADRAFT_82151</name>
</gene>
<protein>
    <submittedName>
        <fullName evidence="1">Uncharacterized protein</fullName>
    </submittedName>
</protein>
<keyword evidence="2" id="KW-1185">Reference proteome</keyword>